<feature type="compositionally biased region" description="Polar residues" evidence="11">
    <location>
        <begin position="313"/>
        <end position="336"/>
    </location>
</feature>
<dbReference type="EMBL" id="JAAARO010000014">
    <property type="protein sequence ID" value="KAF5736665.1"/>
    <property type="molecule type" value="Genomic_DNA"/>
</dbReference>
<dbReference type="InterPro" id="IPR008271">
    <property type="entry name" value="Ser/Thr_kinase_AS"/>
</dbReference>
<keyword evidence="3" id="KW-0723">Serine/threonine-protein kinase</keyword>
<dbReference type="PANTHER" id="PTHR23257">
    <property type="entry name" value="SERINE-THREONINE PROTEIN KINASE"/>
    <property type="match status" value="1"/>
</dbReference>
<dbReference type="FunCoup" id="A0A7J7CRC7">
    <property type="interactions" value="90"/>
</dbReference>
<comment type="caution">
    <text evidence="13">The sequence shown here is derived from an EMBL/GenBank/DDBJ whole genome shotgun (WGS) entry which is preliminary data.</text>
</comment>
<evidence type="ECO:0000256" key="2">
    <source>
        <dbReference type="ARBA" id="ARBA00022490"/>
    </source>
</evidence>
<evidence type="ECO:0000256" key="8">
    <source>
        <dbReference type="ARBA" id="ARBA00022840"/>
    </source>
</evidence>
<comment type="subcellular location">
    <subcellularLocation>
        <location evidence="1">Cytoplasm</location>
    </subcellularLocation>
</comment>
<dbReference type="SUPFAM" id="SSF56112">
    <property type="entry name" value="Protein kinase-like (PK-like)"/>
    <property type="match status" value="1"/>
</dbReference>
<feature type="binding site" evidence="10">
    <location>
        <position position="871"/>
    </location>
    <ligand>
        <name>ATP</name>
        <dbReference type="ChEBI" id="CHEBI:30616"/>
    </ligand>
</feature>
<keyword evidence="9" id="KW-0927">Auxin signaling pathway</keyword>
<dbReference type="InterPro" id="IPR000270">
    <property type="entry name" value="PB1_dom"/>
</dbReference>
<evidence type="ECO:0000313" key="14">
    <source>
        <dbReference type="Proteomes" id="UP000593562"/>
    </source>
</evidence>
<dbReference type="PROSITE" id="PS00108">
    <property type="entry name" value="PROTEIN_KINASE_ST"/>
    <property type="match status" value="1"/>
</dbReference>
<evidence type="ECO:0000256" key="9">
    <source>
        <dbReference type="ARBA" id="ARBA00023294"/>
    </source>
</evidence>
<dbReference type="InterPro" id="IPR017441">
    <property type="entry name" value="Protein_kinase_ATP_BS"/>
</dbReference>
<evidence type="ECO:0000256" key="11">
    <source>
        <dbReference type="SAM" id="MobiDB-lite"/>
    </source>
</evidence>
<dbReference type="Proteomes" id="UP000593562">
    <property type="component" value="Unassembled WGS sequence"/>
</dbReference>
<evidence type="ECO:0000256" key="1">
    <source>
        <dbReference type="ARBA" id="ARBA00004496"/>
    </source>
</evidence>
<dbReference type="FunFam" id="3.30.200.20:FF:000081">
    <property type="entry name" value="Octicosapeptide/phox/Bem1p domain kinase superfamily protein"/>
    <property type="match status" value="1"/>
</dbReference>
<dbReference type="Gene3D" id="3.30.200.20">
    <property type="entry name" value="Phosphorylase Kinase, domain 1"/>
    <property type="match status" value="1"/>
</dbReference>
<keyword evidence="5" id="KW-0808">Transferase</keyword>
<name>A0A7J7CRC7_TRIWF</name>
<dbReference type="Gene3D" id="3.10.20.90">
    <property type="entry name" value="Phosphatidylinositol 3-kinase Catalytic Subunit, Chain A, domain 1"/>
    <property type="match status" value="1"/>
</dbReference>
<dbReference type="InParanoid" id="A0A7J7CRC7"/>
<keyword evidence="2" id="KW-0963">Cytoplasm</keyword>
<dbReference type="Pfam" id="PF00564">
    <property type="entry name" value="PB1"/>
    <property type="match status" value="1"/>
</dbReference>
<dbReference type="PROSITE" id="PS00107">
    <property type="entry name" value="PROTEIN_KINASE_ATP"/>
    <property type="match status" value="1"/>
</dbReference>
<dbReference type="SMART" id="SM00220">
    <property type="entry name" value="S_TKc"/>
    <property type="match status" value="1"/>
</dbReference>
<dbReference type="PRINTS" id="PR00109">
    <property type="entry name" value="TYRKINASE"/>
</dbReference>
<dbReference type="PROSITE" id="PS50011">
    <property type="entry name" value="PROTEIN_KINASE_DOM"/>
    <property type="match status" value="1"/>
</dbReference>
<dbReference type="Gene3D" id="1.10.510.10">
    <property type="entry name" value="Transferase(Phosphotransferase) domain 1"/>
    <property type="match status" value="1"/>
</dbReference>
<protein>
    <submittedName>
        <fullName evidence="13">Putative PB1 domain-containing protein tyrosine kinase</fullName>
    </submittedName>
</protein>
<dbReference type="InterPro" id="IPR001245">
    <property type="entry name" value="Ser-Thr/Tyr_kinase_cat_dom"/>
</dbReference>
<evidence type="ECO:0000256" key="5">
    <source>
        <dbReference type="ARBA" id="ARBA00022679"/>
    </source>
</evidence>
<dbReference type="InterPro" id="IPR000719">
    <property type="entry name" value="Prot_kinase_dom"/>
</dbReference>
<evidence type="ECO:0000256" key="6">
    <source>
        <dbReference type="ARBA" id="ARBA00022741"/>
    </source>
</evidence>
<feature type="compositionally biased region" description="Basic and acidic residues" evidence="11">
    <location>
        <begin position="781"/>
        <end position="795"/>
    </location>
</feature>
<dbReference type="FunFam" id="1.10.510.10:FF:000142">
    <property type="entry name" value="Octicosapeptide/phox/Bem1p domain kinase superfamily protein"/>
    <property type="match status" value="1"/>
</dbReference>
<dbReference type="PANTHER" id="PTHR23257:SF792">
    <property type="entry name" value="PROTEIN KINASE DOMAIN-CONTAINING PROTEIN"/>
    <property type="match status" value="1"/>
</dbReference>
<keyword evidence="4" id="KW-0597">Phosphoprotein</keyword>
<evidence type="ECO:0000313" key="13">
    <source>
        <dbReference type="EMBL" id="KAF5736665.1"/>
    </source>
</evidence>
<dbReference type="GO" id="GO:0009734">
    <property type="term" value="P:auxin-activated signaling pathway"/>
    <property type="evidence" value="ECO:0007669"/>
    <property type="project" value="UniProtKB-KW"/>
</dbReference>
<dbReference type="CDD" id="cd13999">
    <property type="entry name" value="STKc_MAP3K-like"/>
    <property type="match status" value="1"/>
</dbReference>
<proteinExistence type="predicted"/>
<dbReference type="InterPro" id="IPR011009">
    <property type="entry name" value="Kinase-like_dom_sf"/>
</dbReference>
<dbReference type="SUPFAM" id="SSF54277">
    <property type="entry name" value="CAD &amp; PB1 domains"/>
    <property type="match status" value="1"/>
</dbReference>
<keyword evidence="8 10" id="KW-0067">ATP-binding</keyword>
<keyword evidence="7 13" id="KW-0418">Kinase</keyword>
<dbReference type="Pfam" id="PF07714">
    <property type="entry name" value="PK_Tyr_Ser-Thr"/>
    <property type="match status" value="1"/>
</dbReference>
<feature type="domain" description="Protein kinase" evidence="12">
    <location>
        <begin position="840"/>
        <end position="1104"/>
    </location>
</feature>
<feature type="region of interest" description="Disordered" evidence="11">
    <location>
        <begin position="313"/>
        <end position="338"/>
    </location>
</feature>
<dbReference type="OrthoDB" id="4062651at2759"/>
<evidence type="ECO:0000256" key="4">
    <source>
        <dbReference type="ARBA" id="ARBA00022553"/>
    </source>
</evidence>
<dbReference type="GO" id="GO:0005524">
    <property type="term" value="F:ATP binding"/>
    <property type="evidence" value="ECO:0007669"/>
    <property type="project" value="UniProtKB-UniRule"/>
</dbReference>
<evidence type="ECO:0000256" key="3">
    <source>
        <dbReference type="ARBA" id="ARBA00022527"/>
    </source>
</evidence>
<dbReference type="FunFam" id="3.10.20.90:FF:000058">
    <property type="entry name" value="Octicosapeptide/phox/Bem1p domain kinase superfamily protein"/>
    <property type="match status" value="1"/>
</dbReference>
<dbReference type="CDD" id="cd06410">
    <property type="entry name" value="PB1_UP2"/>
    <property type="match status" value="1"/>
</dbReference>
<feature type="region of interest" description="Disordered" evidence="11">
    <location>
        <begin position="772"/>
        <end position="819"/>
    </location>
</feature>
<dbReference type="GO" id="GO:0010928">
    <property type="term" value="P:regulation of auxin mediated signaling pathway"/>
    <property type="evidence" value="ECO:0007669"/>
    <property type="project" value="UniProtKB-ARBA"/>
</dbReference>
<evidence type="ECO:0000256" key="7">
    <source>
        <dbReference type="ARBA" id="ARBA00022777"/>
    </source>
</evidence>
<sequence length="1119" mass="126143">MTREALDSPVLEFYRDSAIVSSDRIVNNLCSQTGEEFSTEFLRDRIAIRRVPVMTDEDQYQTGRLGLNYNQIHELAYKDVAGINRLMKKDSESNSEEFVPRMEFLPEVDNRFYPDPISRYHQEHVASGQNLGTYADHSYFDQDALRPTVAQGYGAGSHQMYNPFGKQVLEESISAKMKFLCSFGGRILPRPSDGKLRYVGGETRIISIRKNLSFVELMKKTLAICNQPHTIKYQLPGEDLDALISVSSDEDLLHMIEEYQVLERNGGSQRLRIFLVSLGESEGPCSFEGRAPKQNDADNQYVFAVNGMMDMSPQKSSSGQSLASQTNQLGNVSDYSPSFPRDSPTFSYALESMDQSPSYSNMVGLGMFPNPTAQFWAKLKIPNNSFNQSSPVSPRTLHQGDHKNSNALFFSDGRERINPFVMEKLPCEFYGADASSYYNNVPYGPLPLMNCHHANQYLVEAGHTNKPCETHFHNRSPSGDYVPSQLHGQRDINTDRSILIERALSDSQLQEHEKRSTHFREGVSQLSQWNHSPAMSNSSQEWPIDRSDSYSGQDRKFCVCTESTSEESNSEYKNFPNLNYLPSNHGFADNLRDSGSTVSSSSVIMLENSLDILRRPSGNQSKRTAPEFLIKIQNVAKDQPYAMKETISAQPVLHGFPEPLPISFQGLDEHEQLNLITKSFKSTASRREASYHDENAMNYLDEKIKKAGNVERSFDDLKYGDAFGVLSQPFDNNHDYKALESVITVEEVTGSLPSDIPYATNIVPHVQYEIGDTDADNNTQESDREFSSPSEKEAENMTQESDYVAVKADRRNNDESFSDSTMAEIEAGIYGLQIIKNADLEELQELGSGTFGTVYHGKWRGTDVAIKRIKKSCFSGKSSEQERLTKDFWREARILSNLHHPNVVALYGVVPDVPGETMATVTEYMVNGSLRHALLKNRALDCRKKLIITLDAAFGMEYLHLKNIVHFDLKCDNLFVNLRDPQRPICKVGDFGLSRIKRNTLVSGGIRGTLPWMAPELLDGSSNRVSEKVDVFSFGIAMWEILTGEEPYANMHCGAIIGGIVNNTLRPPIPERCDLEWKTLMEQCWSFDPAARPSFPEITNRLRVMSIALQPKRRNLLTR</sequence>
<dbReference type="SMART" id="SM00666">
    <property type="entry name" value="PB1"/>
    <property type="match status" value="1"/>
</dbReference>
<dbReference type="AlphaFoldDB" id="A0A7J7CRC7"/>
<evidence type="ECO:0000259" key="12">
    <source>
        <dbReference type="PROSITE" id="PS50011"/>
    </source>
</evidence>
<gene>
    <name evidence="13" type="ORF">HS088_TW14G00813</name>
</gene>
<dbReference type="InterPro" id="IPR050167">
    <property type="entry name" value="Ser_Thr_protein_kinase"/>
</dbReference>
<evidence type="ECO:0000256" key="10">
    <source>
        <dbReference type="PROSITE-ProRule" id="PRU10141"/>
    </source>
</evidence>
<dbReference type="GO" id="GO:0005737">
    <property type="term" value="C:cytoplasm"/>
    <property type="evidence" value="ECO:0007669"/>
    <property type="project" value="UniProtKB-SubCell"/>
</dbReference>
<organism evidence="13 14">
    <name type="scientific">Tripterygium wilfordii</name>
    <name type="common">Thunder God vine</name>
    <dbReference type="NCBI Taxonomy" id="458696"/>
    <lineage>
        <taxon>Eukaryota</taxon>
        <taxon>Viridiplantae</taxon>
        <taxon>Streptophyta</taxon>
        <taxon>Embryophyta</taxon>
        <taxon>Tracheophyta</taxon>
        <taxon>Spermatophyta</taxon>
        <taxon>Magnoliopsida</taxon>
        <taxon>eudicotyledons</taxon>
        <taxon>Gunneridae</taxon>
        <taxon>Pentapetalae</taxon>
        <taxon>rosids</taxon>
        <taxon>fabids</taxon>
        <taxon>Celastrales</taxon>
        <taxon>Celastraceae</taxon>
        <taxon>Tripterygium</taxon>
    </lineage>
</organism>
<accession>A0A7J7CRC7</accession>
<keyword evidence="14" id="KW-1185">Reference proteome</keyword>
<reference evidence="13 14" key="1">
    <citation type="journal article" date="2020" name="Nat. Commun.">
        <title>Genome of Tripterygium wilfordii and identification of cytochrome P450 involved in triptolide biosynthesis.</title>
        <authorList>
            <person name="Tu L."/>
            <person name="Su P."/>
            <person name="Zhang Z."/>
            <person name="Gao L."/>
            <person name="Wang J."/>
            <person name="Hu T."/>
            <person name="Zhou J."/>
            <person name="Zhang Y."/>
            <person name="Zhao Y."/>
            <person name="Liu Y."/>
            <person name="Song Y."/>
            <person name="Tong Y."/>
            <person name="Lu Y."/>
            <person name="Yang J."/>
            <person name="Xu C."/>
            <person name="Jia M."/>
            <person name="Peters R.J."/>
            <person name="Huang L."/>
            <person name="Gao W."/>
        </authorList>
    </citation>
    <scope>NUCLEOTIDE SEQUENCE [LARGE SCALE GENOMIC DNA]</scope>
    <source>
        <strain evidence="14">cv. XIE 37</strain>
        <tissue evidence="13">Leaf</tissue>
    </source>
</reference>
<keyword evidence="6 10" id="KW-0547">Nucleotide-binding</keyword>
<dbReference type="GO" id="GO:0004674">
    <property type="term" value="F:protein serine/threonine kinase activity"/>
    <property type="evidence" value="ECO:0007669"/>
    <property type="project" value="UniProtKB-KW"/>
</dbReference>